<dbReference type="OrthoDB" id="3253553at2759"/>
<feature type="region of interest" description="Disordered" evidence="1">
    <location>
        <begin position="80"/>
        <end position="170"/>
    </location>
</feature>
<feature type="compositionally biased region" description="Basic residues" evidence="1">
    <location>
        <begin position="449"/>
        <end position="460"/>
    </location>
</feature>
<feature type="region of interest" description="Disordered" evidence="1">
    <location>
        <begin position="1"/>
        <end position="56"/>
    </location>
</feature>
<accession>A0A2R6P161</accession>
<proteinExistence type="predicted"/>
<feature type="transmembrane region" description="Helical" evidence="2">
    <location>
        <begin position="299"/>
        <end position="323"/>
    </location>
</feature>
<feature type="transmembrane region" description="Helical" evidence="2">
    <location>
        <begin position="338"/>
        <end position="358"/>
    </location>
</feature>
<protein>
    <submittedName>
        <fullName evidence="3">Uncharacterized protein</fullName>
    </submittedName>
</protein>
<evidence type="ECO:0000256" key="1">
    <source>
        <dbReference type="SAM" id="MobiDB-lite"/>
    </source>
</evidence>
<evidence type="ECO:0000313" key="4">
    <source>
        <dbReference type="Proteomes" id="UP000186601"/>
    </source>
</evidence>
<reference evidence="3 4" key="1">
    <citation type="submission" date="2018-02" db="EMBL/GenBank/DDBJ databases">
        <title>Genome sequence of the basidiomycete white-rot fungus Phlebia centrifuga.</title>
        <authorList>
            <person name="Granchi Z."/>
            <person name="Peng M."/>
            <person name="de Vries R.P."/>
            <person name="Hilden K."/>
            <person name="Makela M.R."/>
            <person name="Grigoriev I."/>
            <person name="Riley R."/>
        </authorList>
    </citation>
    <scope>NUCLEOTIDE SEQUENCE [LARGE SCALE GENOMIC DNA]</scope>
    <source>
        <strain evidence="3 4">FBCC195</strain>
    </source>
</reference>
<dbReference type="EMBL" id="MLYV02000566">
    <property type="protein sequence ID" value="PSR83080.1"/>
    <property type="molecule type" value="Genomic_DNA"/>
</dbReference>
<feature type="region of interest" description="Disordered" evidence="1">
    <location>
        <begin position="368"/>
        <end position="408"/>
    </location>
</feature>
<gene>
    <name evidence="3" type="ORF">PHLCEN_2v5884</name>
</gene>
<name>A0A2R6P161_9APHY</name>
<organism evidence="3 4">
    <name type="scientific">Hermanssonia centrifuga</name>
    <dbReference type="NCBI Taxonomy" id="98765"/>
    <lineage>
        <taxon>Eukaryota</taxon>
        <taxon>Fungi</taxon>
        <taxon>Dikarya</taxon>
        <taxon>Basidiomycota</taxon>
        <taxon>Agaricomycotina</taxon>
        <taxon>Agaricomycetes</taxon>
        <taxon>Polyporales</taxon>
        <taxon>Meruliaceae</taxon>
        <taxon>Hermanssonia</taxon>
    </lineage>
</organism>
<keyword evidence="2" id="KW-0812">Transmembrane</keyword>
<evidence type="ECO:0000256" key="2">
    <source>
        <dbReference type="SAM" id="Phobius"/>
    </source>
</evidence>
<dbReference type="AlphaFoldDB" id="A0A2R6P161"/>
<dbReference type="STRING" id="98765.A0A2R6P161"/>
<feature type="transmembrane region" description="Helical" evidence="2">
    <location>
        <begin position="480"/>
        <end position="504"/>
    </location>
</feature>
<feature type="compositionally biased region" description="Basic and acidic residues" evidence="1">
    <location>
        <begin position="40"/>
        <end position="56"/>
    </location>
</feature>
<feature type="compositionally biased region" description="Basic residues" evidence="1">
    <location>
        <begin position="393"/>
        <end position="402"/>
    </location>
</feature>
<sequence>MFPTHRLETPPPTSQFRRPWSPEPFDPNPRSSLDQGGRGAHHDFGHFQQRRERSDVSVEALDLADYALTLARQTNAHAAPGFEPYSAYPPSPHSFRPLSIRDYPPTPPLLSPSTSTSHSHSGASPYSPRSRHRPFSLPAPVPRHPALQTYPTFSSHDSADPLRTPPPEPEAEIDIAQFPAFTRGWYPDPKTNKYDPISRLQLDPFDPSFPTQEYNSYSSLPPLYSSPNVSRSREIGAVPWSSELDGTPVDSEVKEERIRMLEREFAGKNGIGKGEEEEHIIGSVDSKGKLITEGPKKRLAVRCLQTLLALLAGGSSIYAALVIKPPSPPPPASKPPAYVLYILSVITFLLTAYLFFIYPTCCGSRKRKSATSPFTEGPSGMMVLPVSGPPGGKSKKKGRNKKGQGAGEGVQVNLIVDPGMFGNHRDEEEAGDDGSESEYTVPGSYSGRSRGRGRGRRGHRRRSVFAGLAMEAQWKQARKLLKWGMTVDIVMFFAWAAEFVYILIGQRCPSGSFDGW</sequence>
<comment type="caution">
    <text evidence="3">The sequence shown here is derived from an EMBL/GenBank/DDBJ whole genome shotgun (WGS) entry which is preliminary data.</text>
</comment>
<feature type="region of interest" description="Disordered" evidence="1">
    <location>
        <begin position="423"/>
        <end position="460"/>
    </location>
</feature>
<keyword evidence="2" id="KW-0472">Membrane</keyword>
<feature type="compositionally biased region" description="Low complexity" evidence="1">
    <location>
        <begin position="111"/>
        <end position="128"/>
    </location>
</feature>
<evidence type="ECO:0000313" key="3">
    <source>
        <dbReference type="EMBL" id="PSR83080.1"/>
    </source>
</evidence>
<keyword evidence="4" id="KW-1185">Reference proteome</keyword>
<dbReference type="Proteomes" id="UP000186601">
    <property type="component" value="Unassembled WGS sequence"/>
</dbReference>
<keyword evidence="2" id="KW-1133">Transmembrane helix</keyword>